<dbReference type="SUPFAM" id="SSF46785">
    <property type="entry name" value="Winged helix' DNA-binding domain"/>
    <property type="match status" value="1"/>
</dbReference>
<sequence length="253" mass="28664">MDKTKQPYGTVLIKASHILDFLSSCDEPQSLNKIAKETGLTNSTALKILDTLLMIGYVQKNAELKKFSLGLSIIKYANKSINNLDIKKIAQPHLEELQRVTNETVHLGIQDKDSIIYITKIESKNPICLYSKVGNSIPMYCSAMGKAILAYSSDEEIKNYLDRNPLNKLTNNTITNKSEFMEEILKVREMGYAYDNGEHEEDVFCIGASITLNHKNYGAFSVSIPKYRLTEEFQKQIIEAIKICENNILNDLR</sequence>
<feature type="domain" description="IclR-ED" evidence="5">
    <location>
        <begin position="72"/>
        <end position="253"/>
    </location>
</feature>
<reference evidence="6 7" key="1">
    <citation type="submission" date="2016-10" db="EMBL/GenBank/DDBJ databases">
        <authorList>
            <person name="Varghese N."/>
            <person name="Submissions S."/>
        </authorList>
    </citation>
    <scope>NUCLEOTIDE SEQUENCE [LARGE SCALE GENOMIC DNA]</scope>
    <source>
        <strain evidence="6 7">DSM 13796</strain>
    </source>
</reference>
<comment type="caution">
    <text evidence="6">The sequence shown here is derived from an EMBL/GenBank/DDBJ whole genome shotgun (WGS) entry which is preliminary data.</text>
</comment>
<dbReference type="PANTHER" id="PTHR30136:SF24">
    <property type="entry name" value="HTH-TYPE TRANSCRIPTIONAL REPRESSOR ALLR"/>
    <property type="match status" value="1"/>
</dbReference>
<accession>A0A1I5Z4G6</accession>
<dbReference type="Pfam" id="PF01614">
    <property type="entry name" value="IclR_C"/>
    <property type="match status" value="1"/>
</dbReference>
<dbReference type="Proteomes" id="UP000182762">
    <property type="component" value="Unassembled WGS sequence"/>
</dbReference>
<dbReference type="InterPro" id="IPR014757">
    <property type="entry name" value="Tscrpt_reg_IclR_C"/>
</dbReference>
<proteinExistence type="predicted"/>
<dbReference type="GeneID" id="93710517"/>
<dbReference type="RefSeq" id="WP_061804983.1">
    <property type="nucleotide sequence ID" value="NZ_FOXX01000003.1"/>
</dbReference>
<evidence type="ECO:0000259" key="4">
    <source>
        <dbReference type="PROSITE" id="PS51077"/>
    </source>
</evidence>
<keyword evidence="3" id="KW-0804">Transcription</keyword>
<feature type="domain" description="HTH iclR-type" evidence="4">
    <location>
        <begin position="9"/>
        <end position="71"/>
    </location>
</feature>
<evidence type="ECO:0000256" key="2">
    <source>
        <dbReference type="ARBA" id="ARBA00023125"/>
    </source>
</evidence>
<dbReference type="Gene3D" id="1.10.10.10">
    <property type="entry name" value="Winged helix-like DNA-binding domain superfamily/Winged helix DNA-binding domain"/>
    <property type="match status" value="1"/>
</dbReference>
<dbReference type="InterPro" id="IPR005471">
    <property type="entry name" value="Tscrpt_reg_IclR_N"/>
</dbReference>
<dbReference type="InterPro" id="IPR036388">
    <property type="entry name" value="WH-like_DNA-bd_sf"/>
</dbReference>
<evidence type="ECO:0000313" key="7">
    <source>
        <dbReference type="Proteomes" id="UP000182762"/>
    </source>
</evidence>
<dbReference type="SMART" id="SM00346">
    <property type="entry name" value="HTH_ICLR"/>
    <property type="match status" value="1"/>
</dbReference>
<dbReference type="PANTHER" id="PTHR30136">
    <property type="entry name" value="HELIX-TURN-HELIX TRANSCRIPTIONAL REGULATOR, ICLR FAMILY"/>
    <property type="match status" value="1"/>
</dbReference>
<keyword evidence="7" id="KW-1185">Reference proteome</keyword>
<dbReference type="InterPro" id="IPR036390">
    <property type="entry name" value="WH_DNA-bd_sf"/>
</dbReference>
<protein>
    <submittedName>
        <fullName evidence="6">Transcriptional regulator, IclR family</fullName>
    </submittedName>
</protein>
<dbReference type="InterPro" id="IPR029016">
    <property type="entry name" value="GAF-like_dom_sf"/>
</dbReference>
<evidence type="ECO:0000256" key="1">
    <source>
        <dbReference type="ARBA" id="ARBA00023015"/>
    </source>
</evidence>
<dbReference type="PROSITE" id="PS51078">
    <property type="entry name" value="ICLR_ED"/>
    <property type="match status" value="1"/>
</dbReference>
<keyword evidence="2" id="KW-0238">DNA-binding</keyword>
<dbReference type="Pfam" id="PF09339">
    <property type="entry name" value="HTH_IclR"/>
    <property type="match status" value="1"/>
</dbReference>
<dbReference type="PROSITE" id="PS51077">
    <property type="entry name" value="HTH_ICLR"/>
    <property type="match status" value="1"/>
</dbReference>
<gene>
    <name evidence="6" type="ORF">SAMN02745910_01828</name>
</gene>
<evidence type="ECO:0000313" key="6">
    <source>
        <dbReference type="EMBL" id="SFQ51340.1"/>
    </source>
</evidence>
<name>A0A1I5Z4G6_9BACI</name>
<dbReference type="SUPFAM" id="SSF55781">
    <property type="entry name" value="GAF domain-like"/>
    <property type="match status" value="1"/>
</dbReference>
<dbReference type="InterPro" id="IPR050707">
    <property type="entry name" value="HTH_MetabolicPath_Reg"/>
</dbReference>
<dbReference type="Gene3D" id="3.30.450.40">
    <property type="match status" value="1"/>
</dbReference>
<organism evidence="6 7">
    <name type="scientific">Priestia endophytica DSM 13796</name>
    <dbReference type="NCBI Taxonomy" id="1121089"/>
    <lineage>
        <taxon>Bacteria</taxon>
        <taxon>Bacillati</taxon>
        <taxon>Bacillota</taxon>
        <taxon>Bacilli</taxon>
        <taxon>Bacillales</taxon>
        <taxon>Bacillaceae</taxon>
        <taxon>Priestia</taxon>
    </lineage>
</organism>
<dbReference type="EMBL" id="FOXX01000003">
    <property type="protein sequence ID" value="SFQ51340.1"/>
    <property type="molecule type" value="Genomic_DNA"/>
</dbReference>
<keyword evidence="1" id="KW-0805">Transcription regulation</keyword>
<evidence type="ECO:0000259" key="5">
    <source>
        <dbReference type="PROSITE" id="PS51078"/>
    </source>
</evidence>
<evidence type="ECO:0000256" key="3">
    <source>
        <dbReference type="ARBA" id="ARBA00023163"/>
    </source>
</evidence>